<dbReference type="Gene3D" id="3.30.310.50">
    <property type="entry name" value="Alpha-D-phosphohexomutase, C-terminal domain"/>
    <property type="match status" value="1"/>
</dbReference>
<dbReference type="Pfam" id="PF02879">
    <property type="entry name" value="PGM_PMM_II"/>
    <property type="match status" value="1"/>
</dbReference>
<evidence type="ECO:0000256" key="1">
    <source>
        <dbReference type="ARBA" id="ARBA00001946"/>
    </source>
</evidence>
<dbReference type="GO" id="GO:0005829">
    <property type="term" value="C:cytosol"/>
    <property type="evidence" value="ECO:0007669"/>
    <property type="project" value="TreeGrafter"/>
</dbReference>
<dbReference type="AlphaFoldDB" id="A0A382BZR1"/>
<feature type="non-terminal residue" evidence="8">
    <location>
        <position position="1"/>
    </location>
</feature>
<dbReference type="GO" id="GO:0006629">
    <property type="term" value="P:lipid metabolic process"/>
    <property type="evidence" value="ECO:0007669"/>
    <property type="project" value="InterPro"/>
</dbReference>
<dbReference type="InterPro" id="IPR006352">
    <property type="entry name" value="GlmM_bact"/>
</dbReference>
<keyword evidence="4" id="KW-0479">Metal-binding</keyword>
<keyword evidence="3" id="KW-0597">Phosphoprotein</keyword>
<dbReference type="InterPro" id="IPR005846">
    <property type="entry name" value="A-D-PHexomutase_a/b/a-III"/>
</dbReference>
<comment type="similarity">
    <text evidence="2">Belongs to the phosphohexose mutase family.</text>
</comment>
<evidence type="ECO:0000256" key="6">
    <source>
        <dbReference type="ARBA" id="ARBA00023235"/>
    </source>
</evidence>
<evidence type="ECO:0000313" key="8">
    <source>
        <dbReference type="EMBL" id="SVB19032.1"/>
    </source>
</evidence>
<dbReference type="NCBIfam" id="NF008139">
    <property type="entry name" value="PRK10887.1"/>
    <property type="match status" value="1"/>
</dbReference>
<dbReference type="NCBIfam" id="TIGR01455">
    <property type="entry name" value="glmM"/>
    <property type="match status" value="1"/>
</dbReference>
<evidence type="ECO:0000256" key="3">
    <source>
        <dbReference type="ARBA" id="ARBA00022553"/>
    </source>
</evidence>
<dbReference type="GO" id="GO:0008966">
    <property type="term" value="F:phosphoglucosamine mutase activity"/>
    <property type="evidence" value="ECO:0007669"/>
    <property type="project" value="InterPro"/>
</dbReference>
<keyword evidence="5" id="KW-0460">Magnesium</keyword>
<evidence type="ECO:0000256" key="5">
    <source>
        <dbReference type="ARBA" id="ARBA00022842"/>
    </source>
</evidence>
<dbReference type="HAMAP" id="MF_01554_B">
    <property type="entry name" value="GlmM_B"/>
    <property type="match status" value="1"/>
</dbReference>
<dbReference type="SUPFAM" id="SSF53738">
    <property type="entry name" value="Phosphoglucomutase, first 3 domains"/>
    <property type="match status" value="3"/>
</dbReference>
<feature type="domain" description="PI-PLC Y-box" evidence="7">
    <location>
        <begin position="194"/>
        <end position="239"/>
    </location>
</feature>
<dbReference type="GO" id="GO:0035556">
    <property type="term" value="P:intracellular signal transduction"/>
    <property type="evidence" value="ECO:0007669"/>
    <property type="project" value="InterPro"/>
</dbReference>
<dbReference type="InterPro" id="IPR050060">
    <property type="entry name" value="Phosphoglucosamine_mutase"/>
</dbReference>
<dbReference type="InterPro" id="IPR001711">
    <property type="entry name" value="PLipase_C_Pinositol-sp_Y"/>
</dbReference>
<dbReference type="PRINTS" id="PR00509">
    <property type="entry name" value="PGMPMM"/>
</dbReference>
<dbReference type="InterPro" id="IPR005841">
    <property type="entry name" value="Alpha-D-phosphohexomutase_SF"/>
</dbReference>
<dbReference type="Gene3D" id="3.40.120.10">
    <property type="entry name" value="Alpha-D-Glucose-1,6-Bisphosphate, subunit A, domain 3"/>
    <property type="match status" value="3"/>
</dbReference>
<dbReference type="PANTHER" id="PTHR42946:SF1">
    <property type="entry name" value="PHOSPHOGLUCOMUTASE (ALPHA-D-GLUCOSE-1,6-BISPHOSPHATE-DEPENDENT)"/>
    <property type="match status" value="1"/>
</dbReference>
<dbReference type="CDD" id="cd05802">
    <property type="entry name" value="GlmM"/>
    <property type="match status" value="1"/>
</dbReference>
<sequence>VDMKKIFGTDGIRCIVNQEPMTTETCLKIAKVTGYLLSHTNKYKRRVLISKDTRLSGYLFEPLLTAGFISMGMDVVLVGPLPTPALPMLIRSLRADMGVMITASHNTYEYNGLKFFDSEGYKFNRTIEKKIENIVSSTTKYNKIINLSNISGKALRLDDAQGRYSEYLKSTLNNKTTYKNLKVVLDCANGATYNVAPNLFWELGCEVIVINNIPDGKNINLECGAVNVTSLSKKVIKEKADIGFAFDGDGDRVIAVDEKGSLIDGDNIIALFAESFLQLNQLNKMTVVTTVMSNLGFEEFLKKKLGIKLIRTNVGDVNVIEKMKKQKYSLGGEQSGHIILGNYLGTGDGILAALKILEIFYFKKIKASKLFDLYDKCPQIKINIPIKKMINKELQRRLNKLKNQYIKTHPDLRLLVRESGTEPLIRILVEGKDKGQVKSISLKLSLDVKRILNA</sequence>
<dbReference type="InterPro" id="IPR016055">
    <property type="entry name" value="A-D-PHexomutase_a/b/a-I/II/III"/>
</dbReference>
<dbReference type="FunFam" id="3.40.120.10:FF:000001">
    <property type="entry name" value="Phosphoglucosamine mutase"/>
    <property type="match status" value="1"/>
</dbReference>
<comment type="cofactor">
    <cofactor evidence="1">
        <name>Mg(2+)</name>
        <dbReference type="ChEBI" id="CHEBI:18420"/>
    </cofactor>
</comment>
<evidence type="ECO:0000259" key="7">
    <source>
        <dbReference type="PROSITE" id="PS50008"/>
    </source>
</evidence>
<proteinExistence type="inferred from homology"/>
<dbReference type="Pfam" id="PF02878">
    <property type="entry name" value="PGM_PMM_I"/>
    <property type="match status" value="1"/>
</dbReference>
<name>A0A382BZR1_9ZZZZ</name>
<reference evidence="8" key="1">
    <citation type="submission" date="2018-05" db="EMBL/GenBank/DDBJ databases">
        <authorList>
            <person name="Lanie J.A."/>
            <person name="Ng W.-L."/>
            <person name="Kazmierczak K.M."/>
            <person name="Andrzejewski T.M."/>
            <person name="Davidsen T.M."/>
            <person name="Wayne K.J."/>
            <person name="Tettelin H."/>
            <person name="Glass J.I."/>
            <person name="Rusch D."/>
            <person name="Podicherti R."/>
            <person name="Tsui H.-C.T."/>
            <person name="Winkler M.E."/>
        </authorList>
    </citation>
    <scope>NUCLEOTIDE SEQUENCE</scope>
</reference>
<dbReference type="GO" id="GO:0004615">
    <property type="term" value="F:phosphomannomutase activity"/>
    <property type="evidence" value="ECO:0007669"/>
    <property type="project" value="TreeGrafter"/>
</dbReference>
<dbReference type="GO" id="GO:0004435">
    <property type="term" value="F:phosphatidylinositol-4,5-bisphosphate phospholipase C activity"/>
    <property type="evidence" value="ECO:0007669"/>
    <property type="project" value="InterPro"/>
</dbReference>
<dbReference type="Pfam" id="PF00408">
    <property type="entry name" value="PGM_PMM_IV"/>
    <property type="match status" value="1"/>
</dbReference>
<dbReference type="InterPro" id="IPR005845">
    <property type="entry name" value="A-D-PHexomutase_a/b/a-II"/>
</dbReference>
<evidence type="ECO:0000256" key="2">
    <source>
        <dbReference type="ARBA" id="ARBA00010231"/>
    </source>
</evidence>
<dbReference type="GO" id="GO:0006048">
    <property type="term" value="P:UDP-N-acetylglucosamine biosynthetic process"/>
    <property type="evidence" value="ECO:0007669"/>
    <property type="project" value="TreeGrafter"/>
</dbReference>
<dbReference type="SUPFAM" id="SSF55957">
    <property type="entry name" value="Phosphoglucomutase, C-terminal domain"/>
    <property type="match status" value="1"/>
</dbReference>
<dbReference type="PANTHER" id="PTHR42946">
    <property type="entry name" value="PHOSPHOHEXOSE MUTASE"/>
    <property type="match status" value="1"/>
</dbReference>
<dbReference type="GO" id="GO:0009252">
    <property type="term" value="P:peptidoglycan biosynthetic process"/>
    <property type="evidence" value="ECO:0007669"/>
    <property type="project" value="TreeGrafter"/>
</dbReference>
<protein>
    <recommendedName>
        <fullName evidence="7">PI-PLC Y-box domain-containing protein</fullName>
    </recommendedName>
</protein>
<dbReference type="InterPro" id="IPR036900">
    <property type="entry name" value="A-D-PHexomutase_C_sf"/>
</dbReference>
<dbReference type="GO" id="GO:0000287">
    <property type="term" value="F:magnesium ion binding"/>
    <property type="evidence" value="ECO:0007669"/>
    <property type="project" value="InterPro"/>
</dbReference>
<dbReference type="InterPro" id="IPR005844">
    <property type="entry name" value="A-D-PHexomutase_a/b/a-I"/>
</dbReference>
<accession>A0A382BZR1</accession>
<gene>
    <name evidence="8" type="ORF">METZ01_LOCUS171886</name>
</gene>
<dbReference type="GO" id="GO:0005975">
    <property type="term" value="P:carbohydrate metabolic process"/>
    <property type="evidence" value="ECO:0007669"/>
    <property type="project" value="InterPro"/>
</dbReference>
<dbReference type="InterPro" id="IPR005843">
    <property type="entry name" value="A-D-PHexomutase_C"/>
</dbReference>
<keyword evidence="6" id="KW-0413">Isomerase</keyword>
<dbReference type="Pfam" id="PF02880">
    <property type="entry name" value="PGM_PMM_III"/>
    <property type="match status" value="1"/>
</dbReference>
<dbReference type="FunFam" id="3.40.120.10:FF:000003">
    <property type="entry name" value="Phosphoglucosamine mutase"/>
    <property type="match status" value="1"/>
</dbReference>
<dbReference type="PROSITE" id="PS50008">
    <property type="entry name" value="PIPLC_Y_DOMAIN"/>
    <property type="match status" value="1"/>
</dbReference>
<evidence type="ECO:0000256" key="4">
    <source>
        <dbReference type="ARBA" id="ARBA00022723"/>
    </source>
</evidence>
<dbReference type="EMBL" id="UINC01032031">
    <property type="protein sequence ID" value="SVB19032.1"/>
    <property type="molecule type" value="Genomic_DNA"/>
</dbReference>
<organism evidence="8">
    <name type="scientific">marine metagenome</name>
    <dbReference type="NCBI Taxonomy" id="408172"/>
    <lineage>
        <taxon>unclassified sequences</taxon>
        <taxon>metagenomes</taxon>
        <taxon>ecological metagenomes</taxon>
    </lineage>
</organism>